<evidence type="ECO:0000313" key="3">
    <source>
        <dbReference type="Proteomes" id="UP000827092"/>
    </source>
</evidence>
<feature type="compositionally biased region" description="Polar residues" evidence="1">
    <location>
        <begin position="1"/>
        <end position="11"/>
    </location>
</feature>
<organism evidence="2 3">
    <name type="scientific">Oedothorax gibbosus</name>
    <dbReference type="NCBI Taxonomy" id="931172"/>
    <lineage>
        <taxon>Eukaryota</taxon>
        <taxon>Metazoa</taxon>
        <taxon>Ecdysozoa</taxon>
        <taxon>Arthropoda</taxon>
        <taxon>Chelicerata</taxon>
        <taxon>Arachnida</taxon>
        <taxon>Araneae</taxon>
        <taxon>Araneomorphae</taxon>
        <taxon>Entelegynae</taxon>
        <taxon>Araneoidea</taxon>
        <taxon>Linyphiidae</taxon>
        <taxon>Erigoninae</taxon>
        <taxon>Oedothorax</taxon>
    </lineage>
</organism>
<evidence type="ECO:0000256" key="1">
    <source>
        <dbReference type="SAM" id="MobiDB-lite"/>
    </source>
</evidence>
<reference evidence="2 3" key="1">
    <citation type="journal article" date="2022" name="Nat. Ecol. Evol.">
        <title>A masculinizing supergene underlies an exaggerated male reproductive morph in a spider.</title>
        <authorList>
            <person name="Hendrickx F."/>
            <person name="De Corte Z."/>
            <person name="Sonet G."/>
            <person name="Van Belleghem S.M."/>
            <person name="Kostlbacher S."/>
            <person name="Vangestel C."/>
        </authorList>
    </citation>
    <scope>NUCLEOTIDE SEQUENCE [LARGE SCALE GENOMIC DNA]</scope>
    <source>
        <strain evidence="2">W744_W776</strain>
    </source>
</reference>
<evidence type="ECO:0000313" key="2">
    <source>
        <dbReference type="EMBL" id="KAG8195932.1"/>
    </source>
</evidence>
<comment type="caution">
    <text evidence="2">The sequence shown here is derived from an EMBL/GenBank/DDBJ whole genome shotgun (WGS) entry which is preliminary data.</text>
</comment>
<dbReference type="EMBL" id="JAFNEN010000076">
    <property type="protein sequence ID" value="KAG8195932.1"/>
    <property type="molecule type" value="Genomic_DNA"/>
</dbReference>
<dbReference type="AlphaFoldDB" id="A0AAV6VJ47"/>
<sequence>MSPHRTSTIPMTKTAPDARKQVAHGSQNRLQKKACLSQGQKTSLLDNDCTSRPLMMSLDGLVLRSGLMNSQKESFCGFGVVILGLVMGWE</sequence>
<proteinExistence type="predicted"/>
<dbReference type="Proteomes" id="UP000827092">
    <property type="component" value="Unassembled WGS sequence"/>
</dbReference>
<name>A0AAV6VJ47_9ARAC</name>
<feature type="region of interest" description="Disordered" evidence="1">
    <location>
        <begin position="1"/>
        <end position="33"/>
    </location>
</feature>
<keyword evidence="3" id="KW-1185">Reference proteome</keyword>
<gene>
    <name evidence="2" type="ORF">JTE90_001163</name>
</gene>
<accession>A0AAV6VJ47</accession>
<protein>
    <submittedName>
        <fullName evidence="2">Uncharacterized protein</fullName>
    </submittedName>
</protein>